<evidence type="ECO:0008006" key="5">
    <source>
        <dbReference type="Google" id="ProtNLM"/>
    </source>
</evidence>
<name>A0A1F7I941_9BACT</name>
<dbReference type="EMBL" id="MGAF01000044">
    <property type="protein sequence ID" value="OGK39812.1"/>
    <property type="molecule type" value="Genomic_DNA"/>
</dbReference>
<organism evidence="3 4">
    <name type="scientific">Candidatus Roizmanbacteria bacterium RIFCSPLOWO2_01_FULL_35_13</name>
    <dbReference type="NCBI Taxonomy" id="1802055"/>
    <lineage>
        <taxon>Bacteria</taxon>
        <taxon>Candidatus Roizmaniibacteriota</taxon>
    </lineage>
</organism>
<dbReference type="PANTHER" id="PTHR11067">
    <property type="entry name" value="INOSINE TRIPHOSPHATE PYROPHOSPHATASE/HAM1 PROTEIN"/>
    <property type="match status" value="1"/>
</dbReference>
<dbReference type="Pfam" id="PF01725">
    <property type="entry name" value="Ham1p_like"/>
    <property type="match status" value="1"/>
</dbReference>
<gene>
    <name evidence="3" type="ORF">A3A74_02595</name>
</gene>
<dbReference type="GO" id="GO:0047429">
    <property type="term" value="F:nucleoside triphosphate diphosphatase activity"/>
    <property type="evidence" value="ECO:0007669"/>
    <property type="project" value="InterPro"/>
</dbReference>
<dbReference type="GO" id="GO:0005737">
    <property type="term" value="C:cytoplasm"/>
    <property type="evidence" value="ECO:0007669"/>
    <property type="project" value="TreeGrafter"/>
</dbReference>
<evidence type="ECO:0000256" key="1">
    <source>
        <dbReference type="ARBA" id="ARBA00008023"/>
    </source>
</evidence>
<evidence type="ECO:0000256" key="2">
    <source>
        <dbReference type="ARBA" id="ARBA00022801"/>
    </source>
</evidence>
<protein>
    <recommendedName>
        <fullName evidence="5">Non-canonical purine NTP pyrophosphatase, RdgB/HAM1 family</fullName>
    </recommendedName>
</protein>
<comment type="similarity">
    <text evidence="1">Belongs to the HAM1 NTPase family.</text>
</comment>
<evidence type="ECO:0000313" key="4">
    <source>
        <dbReference type="Proteomes" id="UP000179270"/>
    </source>
</evidence>
<dbReference type="InterPro" id="IPR029001">
    <property type="entry name" value="ITPase-like_fam"/>
</dbReference>
<dbReference type="Gene3D" id="3.90.950.10">
    <property type="match status" value="1"/>
</dbReference>
<reference evidence="3 4" key="1">
    <citation type="journal article" date="2016" name="Nat. Commun.">
        <title>Thousands of microbial genomes shed light on interconnected biogeochemical processes in an aquifer system.</title>
        <authorList>
            <person name="Anantharaman K."/>
            <person name="Brown C.T."/>
            <person name="Hug L.A."/>
            <person name="Sharon I."/>
            <person name="Castelle C.J."/>
            <person name="Probst A.J."/>
            <person name="Thomas B.C."/>
            <person name="Singh A."/>
            <person name="Wilkins M.J."/>
            <person name="Karaoz U."/>
            <person name="Brodie E.L."/>
            <person name="Williams K.H."/>
            <person name="Hubbard S.S."/>
            <person name="Banfield J.F."/>
        </authorList>
    </citation>
    <scope>NUCLEOTIDE SEQUENCE [LARGE SCALE GENOMIC DNA]</scope>
</reference>
<dbReference type="CDD" id="cd00515">
    <property type="entry name" value="HAM1"/>
    <property type="match status" value="1"/>
</dbReference>
<dbReference type="GO" id="GO:0009143">
    <property type="term" value="P:nucleoside triphosphate catabolic process"/>
    <property type="evidence" value="ECO:0007669"/>
    <property type="project" value="InterPro"/>
</dbReference>
<dbReference type="Proteomes" id="UP000179270">
    <property type="component" value="Unassembled WGS sequence"/>
</dbReference>
<dbReference type="AlphaFoldDB" id="A0A1F7I941"/>
<dbReference type="PANTHER" id="PTHR11067:SF9">
    <property type="entry name" value="INOSINE TRIPHOSPHATE PYROPHOSPHATASE"/>
    <property type="match status" value="1"/>
</dbReference>
<dbReference type="SUPFAM" id="SSF52972">
    <property type="entry name" value="ITPase-like"/>
    <property type="match status" value="1"/>
</dbReference>
<keyword evidence="2" id="KW-0378">Hydrolase</keyword>
<evidence type="ECO:0000313" key="3">
    <source>
        <dbReference type="EMBL" id="OGK39812.1"/>
    </source>
</evidence>
<sequence length="183" mass="20977">MKKLCFVTSNKDKVDEAQKILGIPIEIVDIDIDEIQSMDLKKIVKHKALEAYRRVKKPVFVDDVSFEVKAWNGFPGPFVKFLRLADNNRHELLLRMLSAEKDRTVKVIAGIGYHDGKKLHVIEGSFIGTIVPRRGDKGWGFDPYVIPHGFRKTLGEMGEGFKNKVSHRARALRKFKKFLDSQK</sequence>
<accession>A0A1F7I941</accession>
<dbReference type="InterPro" id="IPR002637">
    <property type="entry name" value="RdgB/HAM1"/>
</dbReference>
<dbReference type="STRING" id="1802055.A3A74_02595"/>
<proteinExistence type="inferred from homology"/>
<comment type="caution">
    <text evidence="3">The sequence shown here is derived from an EMBL/GenBank/DDBJ whole genome shotgun (WGS) entry which is preliminary data.</text>
</comment>